<protein>
    <submittedName>
        <fullName evidence="1">Uncharacterized protein</fullName>
    </submittedName>
</protein>
<evidence type="ECO:0000313" key="1">
    <source>
        <dbReference type="EMBL" id="RNI08632.1"/>
    </source>
</evidence>
<dbReference type="Proteomes" id="UP000273978">
    <property type="component" value="Unassembled WGS sequence"/>
</dbReference>
<comment type="caution">
    <text evidence="1">The sequence shown here is derived from an EMBL/GenBank/DDBJ whole genome shotgun (WGS) entry which is preliminary data.</text>
</comment>
<organism evidence="1 2">
    <name type="scientific">Methanohalophilus euhalobius</name>
    <dbReference type="NCBI Taxonomy" id="51203"/>
    <lineage>
        <taxon>Archaea</taxon>
        <taxon>Methanobacteriati</taxon>
        <taxon>Methanobacteriota</taxon>
        <taxon>Stenosarchaea group</taxon>
        <taxon>Methanomicrobia</taxon>
        <taxon>Methanosarcinales</taxon>
        <taxon>Methanosarcinaceae</taxon>
        <taxon>Methanohalophilus</taxon>
    </lineage>
</organism>
<evidence type="ECO:0000313" key="2">
    <source>
        <dbReference type="Proteomes" id="UP000273978"/>
    </source>
</evidence>
<sequence length="79" mass="8520">MLASCFCITKIGSSDLEVSLASGSDVLLESLFFLYSSSVNYHPLNRVASCFIALPIENNSTGSPRSSYGASNTYQILFI</sequence>
<gene>
    <name evidence="1" type="ORF">EDD83_05945</name>
</gene>
<accession>A0A3M9L5P3</accession>
<reference evidence="1 2" key="1">
    <citation type="submission" date="2018-10" db="EMBL/GenBank/DDBJ databases">
        <title>Cultivation of a novel Methanohalophilus strain from Kebrit Deep of the Red Sea and a genomic comparison of members of the genus Methanohalophilus.</title>
        <authorList>
            <person name="Guan Y."/>
            <person name="Ngugi D.K."/>
            <person name="Stingl U."/>
        </authorList>
    </citation>
    <scope>NUCLEOTIDE SEQUENCE [LARGE SCALE GENOMIC DNA]</scope>
    <source>
        <strain evidence="1 2">DSM 10369</strain>
    </source>
</reference>
<proteinExistence type="predicted"/>
<dbReference type="EMBL" id="RJJF01000016">
    <property type="protein sequence ID" value="RNI08632.1"/>
    <property type="molecule type" value="Genomic_DNA"/>
</dbReference>
<name>A0A3M9L5P3_9EURY</name>
<dbReference type="AlphaFoldDB" id="A0A3M9L5P3"/>